<dbReference type="PROSITE" id="PS50937">
    <property type="entry name" value="HTH_MERR_2"/>
    <property type="match status" value="1"/>
</dbReference>
<evidence type="ECO:0000259" key="3">
    <source>
        <dbReference type="PROSITE" id="PS50937"/>
    </source>
</evidence>
<protein>
    <submittedName>
        <fullName evidence="4">MerR family transcriptional regulator</fullName>
    </submittedName>
</protein>
<gene>
    <name evidence="4" type="ORF">BSK56_17495</name>
</gene>
<dbReference type="CDD" id="cd01109">
    <property type="entry name" value="HTH_YyaN"/>
    <property type="match status" value="1"/>
</dbReference>
<evidence type="ECO:0000313" key="4">
    <source>
        <dbReference type="EMBL" id="OMD46108.1"/>
    </source>
</evidence>
<dbReference type="SUPFAM" id="SSF46955">
    <property type="entry name" value="Putative DNA-binding domain"/>
    <property type="match status" value="1"/>
</dbReference>
<dbReference type="InterPro" id="IPR000551">
    <property type="entry name" value="MerR-type_HTH_dom"/>
</dbReference>
<dbReference type="Proteomes" id="UP000187412">
    <property type="component" value="Unassembled WGS sequence"/>
</dbReference>
<dbReference type="PANTHER" id="PTHR30204:SF98">
    <property type="entry name" value="HTH-TYPE TRANSCRIPTIONAL REGULATOR ADHR"/>
    <property type="match status" value="1"/>
</dbReference>
<dbReference type="PANTHER" id="PTHR30204">
    <property type="entry name" value="REDOX-CYCLING DRUG-SENSING TRANSCRIPTIONAL ACTIVATOR SOXR"/>
    <property type="match status" value="1"/>
</dbReference>
<evidence type="ECO:0000256" key="1">
    <source>
        <dbReference type="ARBA" id="ARBA00023125"/>
    </source>
</evidence>
<keyword evidence="2" id="KW-0175">Coiled coil</keyword>
<dbReference type="SMART" id="SM00422">
    <property type="entry name" value="HTH_MERR"/>
    <property type="match status" value="1"/>
</dbReference>
<dbReference type="EMBL" id="MPTB01000022">
    <property type="protein sequence ID" value="OMD46108.1"/>
    <property type="molecule type" value="Genomic_DNA"/>
</dbReference>
<reference evidence="4 5" key="1">
    <citation type="submission" date="2016-10" db="EMBL/GenBank/DDBJ databases">
        <title>Paenibacillus species isolates.</title>
        <authorList>
            <person name="Beno S.M."/>
        </authorList>
    </citation>
    <scope>NUCLEOTIDE SEQUENCE [LARGE SCALE GENOMIC DNA]</scope>
    <source>
        <strain evidence="4 5">FSL H7-0744</strain>
    </source>
</reference>
<keyword evidence="5" id="KW-1185">Reference proteome</keyword>
<feature type="coiled-coil region" evidence="2">
    <location>
        <begin position="88"/>
        <end position="115"/>
    </location>
</feature>
<name>A0ABX3H9E8_PAEBO</name>
<dbReference type="InterPro" id="IPR047057">
    <property type="entry name" value="MerR_fam"/>
</dbReference>
<feature type="domain" description="HTH merR-type" evidence="3">
    <location>
        <begin position="1"/>
        <end position="69"/>
    </location>
</feature>
<accession>A0ABX3H9E8</accession>
<dbReference type="Gene3D" id="1.10.1660.10">
    <property type="match status" value="1"/>
</dbReference>
<proteinExistence type="predicted"/>
<evidence type="ECO:0000256" key="2">
    <source>
        <dbReference type="SAM" id="Coils"/>
    </source>
</evidence>
<sequence length="136" mass="16086">MAIKQVAEKFDVSQDTLRYYERIGLIPHVNRNKSGNRDYTEEDCKWVEFIICMRHAGLSIEVLIEYVDLFNRGDESAEARKDLLIEERKQLAIRMEVMKKTLERLDSKISRYEQTIGKREKTLRRSAEQSDNEISD</sequence>
<organism evidence="4 5">
    <name type="scientific">Paenibacillus borealis</name>
    <dbReference type="NCBI Taxonomy" id="160799"/>
    <lineage>
        <taxon>Bacteria</taxon>
        <taxon>Bacillati</taxon>
        <taxon>Bacillota</taxon>
        <taxon>Bacilli</taxon>
        <taxon>Bacillales</taxon>
        <taxon>Paenibacillaceae</taxon>
        <taxon>Paenibacillus</taxon>
    </lineage>
</organism>
<keyword evidence="1" id="KW-0238">DNA-binding</keyword>
<comment type="caution">
    <text evidence="4">The sequence shown here is derived from an EMBL/GenBank/DDBJ whole genome shotgun (WGS) entry which is preliminary data.</text>
</comment>
<evidence type="ECO:0000313" key="5">
    <source>
        <dbReference type="Proteomes" id="UP000187412"/>
    </source>
</evidence>
<dbReference type="InterPro" id="IPR009061">
    <property type="entry name" value="DNA-bd_dom_put_sf"/>
</dbReference>
<dbReference type="Pfam" id="PF13411">
    <property type="entry name" value="MerR_1"/>
    <property type="match status" value="1"/>
</dbReference>